<dbReference type="InterPro" id="IPR036915">
    <property type="entry name" value="Cyclin-like_sf"/>
</dbReference>
<keyword evidence="1" id="KW-0132">Cell division</keyword>
<dbReference type="GO" id="GO:0051301">
    <property type="term" value="P:cell division"/>
    <property type="evidence" value="ECO:0007669"/>
    <property type="project" value="UniProtKB-KW"/>
</dbReference>
<dbReference type="SMART" id="SM00385">
    <property type="entry name" value="CYCLIN"/>
    <property type="match status" value="1"/>
</dbReference>
<dbReference type="Proteomes" id="UP001632038">
    <property type="component" value="Unassembled WGS sequence"/>
</dbReference>
<dbReference type="EMBL" id="JAVIJP010000017">
    <property type="protein sequence ID" value="KAL3640333.1"/>
    <property type="molecule type" value="Genomic_DNA"/>
</dbReference>
<sequence length="336" mass="38761">MDLFCNEDISSVTATFIEQDDDFYIDQDDDFFIEKDDDFFIEKDEDFYSVSESDCEFIEMSFKKETNFRPDPNENQAQKWSIINRSEALKWILEAMVLFGYHYHTAYLSMIYFDQFVAKSCFSDEKTTGTSQILSMACLSIAAKMEEQKVCSFNQYHVAGYNFTVIAVQKMEICVLRKLGWKMAFITPFTYLNYFVTKFCVEKSRHQENVTEAADLVLVIIEEINVAEIRPSIVAAVSVLAAYDRHLDKTMLDNKIDAIPSWGLEEKEQVFSSYCILQETLMMKTPKSDIIPSSLSVVEPKIEPMITSTVGCKRRLTFDNKDQYCPVKKKSSSSLP</sequence>
<dbReference type="InterPro" id="IPR039361">
    <property type="entry name" value="Cyclin"/>
</dbReference>
<name>A0ABD3DDB0_9LAMI</name>
<evidence type="ECO:0000313" key="6">
    <source>
        <dbReference type="Proteomes" id="UP001632038"/>
    </source>
</evidence>
<reference evidence="6" key="1">
    <citation type="journal article" date="2024" name="IScience">
        <title>Strigolactones Initiate the Formation of Haustorium-like Structures in Castilleja.</title>
        <authorList>
            <person name="Buerger M."/>
            <person name="Peterson D."/>
            <person name="Chory J."/>
        </authorList>
    </citation>
    <scope>NUCLEOTIDE SEQUENCE [LARGE SCALE GENOMIC DNA]</scope>
</reference>
<dbReference type="AlphaFoldDB" id="A0ABD3DDB0"/>
<dbReference type="Pfam" id="PF00134">
    <property type="entry name" value="Cyclin_N"/>
    <property type="match status" value="1"/>
</dbReference>
<proteinExistence type="inferred from homology"/>
<evidence type="ECO:0000256" key="1">
    <source>
        <dbReference type="ARBA" id="ARBA00022618"/>
    </source>
</evidence>
<dbReference type="SUPFAM" id="SSF47954">
    <property type="entry name" value="Cyclin-like"/>
    <property type="match status" value="1"/>
</dbReference>
<gene>
    <name evidence="5" type="ORF">CASFOL_015301</name>
</gene>
<comment type="similarity">
    <text evidence="3">Belongs to the cyclin family.</text>
</comment>
<evidence type="ECO:0000256" key="2">
    <source>
        <dbReference type="ARBA" id="ARBA00023306"/>
    </source>
</evidence>
<evidence type="ECO:0000259" key="4">
    <source>
        <dbReference type="SMART" id="SM00385"/>
    </source>
</evidence>
<accession>A0ABD3DDB0</accession>
<dbReference type="InterPro" id="IPR006671">
    <property type="entry name" value="Cyclin_N"/>
</dbReference>
<keyword evidence="2" id="KW-0131">Cell cycle</keyword>
<organism evidence="5 6">
    <name type="scientific">Castilleja foliolosa</name>
    <dbReference type="NCBI Taxonomy" id="1961234"/>
    <lineage>
        <taxon>Eukaryota</taxon>
        <taxon>Viridiplantae</taxon>
        <taxon>Streptophyta</taxon>
        <taxon>Embryophyta</taxon>
        <taxon>Tracheophyta</taxon>
        <taxon>Spermatophyta</taxon>
        <taxon>Magnoliopsida</taxon>
        <taxon>eudicotyledons</taxon>
        <taxon>Gunneridae</taxon>
        <taxon>Pentapetalae</taxon>
        <taxon>asterids</taxon>
        <taxon>lamiids</taxon>
        <taxon>Lamiales</taxon>
        <taxon>Orobanchaceae</taxon>
        <taxon>Pedicularideae</taxon>
        <taxon>Castillejinae</taxon>
        <taxon>Castilleja</taxon>
    </lineage>
</organism>
<dbReference type="InterPro" id="IPR013763">
    <property type="entry name" value="Cyclin-like_dom"/>
</dbReference>
<evidence type="ECO:0000256" key="3">
    <source>
        <dbReference type="RuleBase" id="RU000383"/>
    </source>
</evidence>
<dbReference type="PANTHER" id="PTHR10177">
    <property type="entry name" value="CYCLINS"/>
    <property type="match status" value="1"/>
</dbReference>
<evidence type="ECO:0000313" key="5">
    <source>
        <dbReference type="EMBL" id="KAL3640333.1"/>
    </source>
</evidence>
<comment type="caution">
    <text evidence="5">The sequence shown here is derived from an EMBL/GenBank/DDBJ whole genome shotgun (WGS) entry which is preliminary data.</text>
</comment>
<dbReference type="Gene3D" id="1.10.472.10">
    <property type="entry name" value="Cyclin-like"/>
    <property type="match status" value="2"/>
</dbReference>
<protein>
    <recommendedName>
        <fullName evidence="4">Cyclin-like domain-containing protein</fullName>
    </recommendedName>
</protein>
<feature type="domain" description="Cyclin-like" evidence="4">
    <location>
        <begin position="90"/>
        <end position="177"/>
    </location>
</feature>
<dbReference type="CDD" id="cd20544">
    <property type="entry name" value="CYCLIN_AtCycD-like_rpt2"/>
    <property type="match status" value="1"/>
</dbReference>
<keyword evidence="3" id="KW-0195">Cyclin</keyword>
<keyword evidence="6" id="KW-1185">Reference proteome</keyword>